<evidence type="ECO:0000256" key="2">
    <source>
        <dbReference type="SAM" id="Phobius"/>
    </source>
</evidence>
<keyword evidence="2" id="KW-0472">Membrane</keyword>
<feature type="compositionally biased region" description="Low complexity" evidence="1">
    <location>
        <begin position="187"/>
        <end position="205"/>
    </location>
</feature>
<evidence type="ECO:0000256" key="1">
    <source>
        <dbReference type="SAM" id="MobiDB-lite"/>
    </source>
</evidence>
<name>A0A7G9Z5B9_9EURY</name>
<accession>A0A7G9Z5B9</accession>
<organism evidence="3">
    <name type="scientific">Candidatus Methanophaga sp. ANME-1 ERB7</name>
    <dbReference type="NCBI Taxonomy" id="2759913"/>
    <lineage>
        <taxon>Archaea</taxon>
        <taxon>Methanobacteriati</taxon>
        <taxon>Methanobacteriota</taxon>
        <taxon>Stenosarchaea group</taxon>
        <taxon>Methanomicrobia</taxon>
        <taxon>Candidatus Methanophagales</taxon>
        <taxon>Candidatus Methanophagaceae</taxon>
        <taxon>Candidatus Methanophaga</taxon>
    </lineage>
</organism>
<protein>
    <submittedName>
        <fullName evidence="3">Uncharacterized protein</fullName>
    </submittedName>
</protein>
<keyword evidence="2" id="KW-0812">Transmembrane</keyword>
<gene>
    <name evidence="3" type="ORF">DEIOECNE_00003</name>
</gene>
<keyword evidence="2" id="KW-1133">Transmembrane helix</keyword>
<feature type="transmembrane region" description="Helical" evidence="2">
    <location>
        <begin position="319"/>
        <end position="339"/>
    </location>
</feature>
<evidence type="ECO:0000313" key="3">
    <source>
        <dbReference type="EMBL" id="QNO55453.1"/>
    </source>
</evidence>
<proteinExistence type="predicted"/>
<sequence>MMRKVIAILLILALGMLVTSSVAAKELEVQKIVDSNKEIKVGDGVSVQLDFKNPFNSAIPVQLVDKNVFGNNGLDIQCLEFTLPGAAESGIAYEPIVPYKPGMYTLDAAMVTYTNPDTGKEETVNSNTLDIMVEENKSMPSVQAEGITTIYRCGGTNIQSTSYSSSSSTNSQFSSSSSSSSKSFNIQFGGSTVSGGQPQSGSQQGLQKRVDNNQLNQNMEQLKKEMESELQKQQELEEQIQQELAKDPAFQKYAEQLTNAGFNSSPPSFNPISQNHTEITVPYRNESAEKKIKADYVNGTIQNVTLESTPEQKKEEGTILWWLLLLIIIALVIIGWFIYTKYIKKEPLQEPIPVVSKQIVVDYVTEARRMVEEAERLFSNSQEKDAYEKVSQALRFYFAQKFGIKKELLNTELITILSGKEDTNTYSDVKACLDLCGMVEFAKYKANTDDFGKIVTMAKAVII</sequence>
<feature type="region of interest" description="Disordered" evidence="1">
    <location>
        <begin position="187"/>
        <end position="206"/>
    </location>
</feature>
<dbReference type="AlphaFoldDB" id="A0A7G9Z5B9"/>
<feature type="region of interest" description="Disordered" evidence="1">
    <location>
        <begin position="161"/>
        <end position="181"/>
    </location>
</feature>
<reference evidence="3" key="1">
    <citation type="submission" date="2020-06" db="EMBL/GenBank/DDBJ databases">
        <title>Unique genomic features of the anaerobic methanotrophic archaea.</title>
        <authorList>
            <person name="Chadwick G.L."/>
            <person name="Skennerton C.T."/>
            <person name="Laso-Perez R."/>
            <person name="Leu A.O."/>
            <person name="Speth D.R."/>
            <person name="Yu H."/>
            <person name="Morgan-Lang C."/>
            <person name="Hatzenpichler R."/>
            <person name="Goudeau D."/>
            <person name="Malmstrom R."/>
            <person name="Brazelton W.J."/>
            <person name="Woyke T."/>
            <person name="Hallam S.J."/>
            <person name="Tyson G.W."/>
            <person name="Wegener G."/>
            <person name="Boetius A."/>
            <person name="Orphan V."/>
        </authorList>
    </citation>
    <scope>NUCLEOTIDE SEQUENCE</scope>
</reference>
<dbReference type="EMBL" id="MT631615">
    <property type="protein sequence ID" value="QNO55453.1"/>
    <property type="molecule type" value="Genomic_DNA"/>
</dbReference>